<comment type="similarity">
    <text evidence="1 12">Belongs to the thymidylate kinase family.</text>
</comment>
<dbReference type="GO" id="GO:0005524">
    <property type="term" value="F:ATP binding"/>
    <property type="evidence" value="ECO:0007669"/>
    <property type="project" value="UniProtKB-UniRule"/>
</dbReference>
<dbReference type="AlphaFoldDB" id="A0A564WAS4"/>
<dbReference type="GO" id="GO:0006233">
    <property type="term" value="P:dTDP biosynthetic process"/>
    <property type="evidence" value="ECO:0007669"/>
    <property type="project" value="InterPro"/>
</dbReference>
<dbReference type="PROSITE" id="PS01331">
    <property type="entry name" value="THYMIDYLATE_KINASE"/>
    <property type="match status" value="1"/>
</dbReference>
<evidence type="ECO:0000313" key="14">
    <source>
        <dbReference type="EMBL" id="VUX45054.1"/>
    </source>
</evidence>
<evidence type="ECO:0000256" key="5">
    <source>
        <dbReference type="ARBA" id="ARBA00022727"/>
    </source>
</evidence>
<dbReference type="InterPro" id="IPR027417">
    <property type="entry name" value="P-loop_NTPase"/>
</dbReference>
<evidence type="ECO:0000256" key="10">
    <source>
        <dbReference type="ARBA" id="ARBA00048743"/>
    </source>
</evidence>
<feature type="binding site" evidence="12">
    <location>
        <begin position="18"/>
        <end position="25"/>
    </location>
    <ligand>
        <name>ATP</name>
        <dbReference type="ChEBI" id="CHEBI:30616"/>
    </ligand>
</feature>
<dbReference type="GO" id="GO:0006227">
    <property type="term" value="P:dUDP biosynthetic process"/>
    <property type="evidence" value="ECO:0007669"/>
    <property type="project" value="TreeGrafter"/>
</dbReference>
<organism evidence="14 15">
    <name type="scientific">Candidatus Defluviicoccus seviourii</name>
    <dbReference type="NCBI Taxonomy" id="2565273"/>
    <lineage>
        <taxon>Bacteria</taxon>
        <taxon>Pseudomonadati</taxon>
        <taxon>Pseudomonadota</taxon>
        <taxon>Alphaproteobacteria</taxon>
        <taxon>Rhodospirillales</taxon>
        <taxon>Rhodospirillaceae</taxon>
        <taxon>Defluviicoccus</taxon>
    </lineage>
</organism>
<sequence length="221" mass="23441">MTAAQPAGPQGRFITLEGGEGAGKSTQVALLADALRSAGNPVVATREPGGTEGAEAIRALLMHAPDHGWSAVSEVLLHYAARREHLDKVVLPALSRGTWVVCDRFADSTMAYQGYGLGCDRQMISALHQLVIGPFRPDLTLVLDVEPGQGQARTASRGQPSDRYERLDSTFHARVRAGFLAIAGAEPERCVVVAASGTVADVAQRIRRIVADRLRIGLGAP</sequence>
<dbReference type="GO" id="GO:0005829">
    <property type="term" value="C:cytosol"/>
    <property type="evidence" value="ECO:0007669"/>
    <property type="project" value="TreeGrafter"/>
</dbReference>
<dbReference type="InterPro" id="IPR018095">
    <property type="entry name" value="Thymidylate_kin_CS"/>
</dbReference>
<comment type="caution">
    <text evidence="14">The sequence shown here is derived from an EMBL/GenBank/DDBJ whole genome shotgun (WGS) entry which is preliminary data.</text>
</comment>
<dbReference type="Gene3D" id="3.40.50.300">
    <property type="entry name" value="P-loop containing nucleotide triphosphate hydrolases"/>
    <property type="match status" value="1"/>
</dbReference>
<keyword evidence="15" id="KW-1185">Reference proteome</keyword>
<evidence type="ECO:0000256" key="9">
    <source>
        <dbReference type="ARBA" id="ARBA00029962"/>
    </source>
</evidence>
<reference evidence="14" key="1">
    <citation type="submission" date="2018-11" db="EMBL/GenBank/DDBJ databases">
        <authorList>
            <person name="Onetto C."/>
        </authorList>
    </citation>
    <scope>NUCLEOTIDE SEQUENCE [LARGE SCALE GENOMIC DNA]</scope>
</reference>
<keyword evidence="7 12" id="KW-0418">Kinase</keyword>
<protein>
    <recommendedName>
        <fullName evidence="3 12">Thymidylate kinase</fullName>
        <ecNumber evidence="2 12">2.7.4.9</ecNumber>
    </recommendedName>
    <alternativeName>
        <fullName evidence="9 12">dTMP kinase</fullName>
    </alternativeName>
</protein>
<dbReference type="PANTHER" id="PTHR10344:SF4">
    <property type="entry name" value="UMP-CMP KINASE 2, MITOCHONDRIAL"/>
    <property type="match status" value="1"/>
</dbReference>
<accession>A0A564WAS4</accession>
<evidence type="ECO:0000256" key="6">
    <source>
        <dbReference type="ARBA" id="ARBA00022741"/>
    </source>
</evidence>
<evidence type="ECO:0000256" key="4">
    <source>
        <dbReference type="ARBA" id="ARBA00022679"/>
    </source>
</evidence>
<evidence type="ECO:0000259" key="13">
    <source>
        <dbReference type="Pfam" id="PF02223"/>
    </source>
</evidence>
<evidence type="ECO:0000256" key="2">
    <source>
        <dbReference type="ARBA" id="ARBA00012980"/>
    </source>
</evidence>
<dbReference type="InterPro" id="IPR039430">
    <property type="entry name" value="Thymidylate_kin-like_dom"/>
</dbReference>
<dbReference type="InterPro" id="IPR018094">
    <property type="entry name" value="Thymidylate_kinase"/>
</dbReference>
<gene>
    <name evidence="12 14" type="primary">tmk</name>
    <name evidence="14" type="ORF">DF3PA_10179</name>
</gene>
<dbReference type="Proteomes" id="UP000326641">
    <property type="component" value="Unassembled WGS sequence"/>
</dbReference>
<comment type="function">
    <text evidence="11 12">Phosphorylation of dTMP to form dTDP in both de novo and salvage pathways of dTTP synthesis.</text>
</comment>
<evidence type="ECO:0000256" key="12">
    <source>
        <dbReference type="HAMAP-Rule" id="MF_00165"/>
    </source>
</evidence>
<dbReference type="NCBIfam" id="TIGR00041">
    <property type="entry name" value="DTMP_kinase"/>
    <property type="match status" value="1"/>
</dbReference>
<dbReference type="Pfam" id="PF02223">
    <property type="entry name" value="Thymidylate_kin"/>
    <property type="match status" value="1"/>
</dbReference>
<dbReference type="PANTHER" id="PTHR10344">
    <property type="entry name" value="THYMIDYLATE KINASE"/>
    <property type="match status" value="1"/>
</dbReference>
<keyword evidence="5 12" id="KW-0545">Nucleotide biosynthesis</keyword>
<evidence type="ECO:0000256" key="3">
    <source>
        <dbReference type="ARBA" id="ARBA00017144"/>
    </source>
</evidence>
<evidence type="ECO:0000256" key="11">
    <source>
        <dbReference type="ARBA" id="ARBA00057735"/>
    </source>
</evidence>
<keyword evidence="8 12" id="KW-0067">ATP-binding</keyword>
<dbReference type="GO" id="GO:0006235">
    <property type="term" value="P:dTTP biosynthetic process"/>
    <property type="evidence" value="ECO:0007669"/>
    <property type="project" value="UniProtKB-UniRule"/>
</dbReference>
<dbReference type="SUPFAM" id="SSF52540">
    <property type="entry name" value="P-loop containing nucleoside triphosphate hydrolases"/>
    <property type="match status" value="1"/>
</dbReference>
<name>A0A564WAS4_9PROT</name>
<evidence type="ECO:0000256" key="8">
    <source>
        <dbReference type="ARBA" id="ARBA00022840"/>
    </source>
</evidence>
<keyword evidence="4 12" id="KW-0808">Transferase</keyword>
<dbReference type="FunFam" id="3.40.50.300:FF:000225">
    <property type="entry name" value="Thymidylate kinase"/>
    <property type="match status" value="1"/>
</dbReference>
<evidence type="ECO:0000256" key="7">
    <source>
        <dbReference type="ARBA" id="ARBA00022777"/>
    </source>
</evidence>
<feature type="domain" description="Thymidylate kinase-like" evidence="13">
    <location>
        <begin position="16"/>
        <end position="206"/>
    </location>
</feature>
<evidence type="ECO:0000256" key="1">
    <source>
        <dbReference type="ARBA" id="ARBA00009776"/>
    </source>
</evidence>
<dbReference type="HAMAP" id="MF_00165">
    <property type="entry name" value="Thymidylate_kinase"/>
    <property type="match status" value="1"/>
</dbReference>
<keyword evidence="6 12" id="KW-0547">Nucleotide-binding</keyword>
<dbReference type="GO" id="GO:0004798">
    <property type="term" value="F:dTMP kinase activity"/>
    <property type="evidence" value="ECO:0007669"/>
    <property type="project" value="UniProtKB-UniRule"/>
</dbReference>
<dbReference type="CDD" id="cd01672">
    <property type="entry name" value="TMPK"/>
    <property type="match status" value="1"/>
</dbReference>
<dbReference type="EC" id="2.7.4.9" evidence="2 12"/>
<proteinExistence type="inferred from homology"/>
<dbReference type="EMBL" id="UXAT02000001">
    <property type="protein sequence ID" value="VUX45054.1"/>
    <property type="molecule type" value="Genomic_DNA"/>
</dbReference>
<evidence type="ECO:0000313" key="15">
    <source>
        <dbReference type="Proteomes" id="UP000326641"/>
    </source>
</evidence>
<comment type="catalytic activity">
    <reaction evidence="10 12">
        <text>dTMP + ATP = dTDP + ADP</text>
        <dbReference type="Rhea" id="RHEA:13517"/>
        <dbReference type="ChEBI" id="CHEBI:30616"/>
        <dbReference type="ChEBI" id="CHEBI:58369"/>
        <dbReference type="ChEBI" id="CHEBI:63528"/>
        <dbReference type="ChEBI" id="CHEBI:456216"/>
        <dbReference type="EC" id="2.7.4.9"/>
    </reaction>
</comment>